<organism evidence="7 8">
    <name type="scientific">Micromonospora zingiberis</name>
    <dbReference type="NCBI Taxonomy" id="2053011"/>
    <lineage>
        <taxon>Bacteria</taxon>
        <taxon>Bacillati</taxon>
        <taxon>Actinomycetota</taxon>
        <taxon>Actinomycetes</taxon>
        <taxon>Micromonosporales</taxon>
        <taxon>Micromonosporaceae</taxon>
        <taxon>Micromonospora</taxon>
    </lineage>
</organism>
<feature type="transmembrane region" description="Helical" evidence="5">
    <location>
        <begin position="145"/>
        <end position="165"/>
    </location>
</feature>
<keyword evidence="8" id="KW-1185">Reference proteome</keyword>
<dbReference type="Proteomes" id="UP000292274">
    <property type="component" value="Unassembled WGS sequence"/>
</dbReference>
<sequence>MTTLFGVLLSAGGLAVAGWLVHARRAVAVTFGGGTTAIAFIGFAVLANAAPVIAGDHSSALIGLLVLALVGWLVATGPQRLWGPPGVWRRVCLGLAAALLLWCLGVDLLSGDGVYGSRLPAYATAGLLLLAAWLLGASATVSLGALAYTGLAVLSILTIPTAGYGQAWRACTDGQLEKCSVAGALFKSFYNSENYVALIASFVLVAAVCALRRAERLAVVAFCLLIIVATGSRTSYLALAAVGGWVLGAALLERRRSYPHIHFALCLALVVGAAATATYLTWSASRTTLSNRGNIWVHVREYIAGSEATGVGVSKWYYLRDIGEAPYHFFHSGYVLAIFSGGFVALTLWTFLLATLLRAPVVDGRALSAKAPVALFIVYSFTEVVWNPLSVDGLTWIVVLMVLTSSALGSADPVAPNEPDASADRPGPLARLRRVVGRQRVGQATTDARD</sequence>
<evidence type="ECO:0000256" key="4">
    <source>
        <dbReference type="ARBA" id="ARBA00023136"/>
    </source>
</evidence>
<dbReference type="GO" id="GO:0016874">
    <property type="term" value="F:ligase activity"/>
    <property type="evidence" value="ECO:0007669"/>
    <property type="project" value="UniProtKB-KW"/>
</dbReference>
<keyword evidence="4 5" id="KW-0472">Membrane</keyword>
<feature type="transmembrane region" description="Helical" evidence="5">
    <location>
        <begin position="59"/>
        <end position="75"/>
    </location>
</feature>
<feature type="transmembrane region" description="Helical" evidence="5">
    <location>
        <begin position="195"/>
        <end position="213"/>
    </location>
</feature>
<dbReference type="EMBL" id="SJJR01000031">
    <property type="protein sequence ID" value="TCB90109.1"/>
    <property type="molecule type" value="Genomic_DNA"/>
</dbReference>
<feature type="transmembrane region" description="Helical" evidence="5">
    <location>
        <begin position="334"/>
        <end position="357"/>
    </location>
</feature>
<feature type="domain" description="O-antigen ligase-related" evidence="6">
    <location>
        <begin position="219"/>
        <end position="349"/>
    </location>
</feature>
<evidence type="ECO:0000256" key="2">
    <source>
        <dbReference type="ARBA" id="ARBA00022692"/>
    </source>
</evidence>
<evidence type="ECO:0000256" key="1">
    <source>
        <dbReference type="ARBA" id="ARBA00004141"/>
    </source>
</evidence>
<protein>
    <submittedName>
        <fullName evidence="7">O-antigen ligase domain-containing protein</fullName>
    </submittedName>
</protein>
<gene>
    <name evidence="7" type="ORF">E0H26_27500</name>
</gene>
<evidence type="ECO:0000313" key="7">
    <source>
        <dbReference type="EMBL" id="TCB90109.1"/>
    </source>
</evidence>
<feature type="transmembrane region" description="Helical" evidence="5">
    <location>
        <begin position="264"/>
        <end position="282"/>
    </location>
</feature>
<feature type="transmembrane region" description="Helical" evidence="5">
    <location>
        <begin position="219"/>
        <end position="252"/>
    </location>
</feature>
<dbReference type="Pfam" id="PF04932">
    <property type="entry name" value="Wzy_C"/>
    <property type="match status" value="1"/>
</dbReference>
<reference evidence="7 8" key="1">
    <citation type="submission" date="2019-02" db="EMBL/GenBank/DDBJ databases">
        <title>Jishengella sp. nov., isolated from a root of Zingiber montanum.</title>
        <authorList>
            <person name="Kuncharoen N."/>
            <person name="Kudo T."/>
            <person name="Masahiro Y."/>
            <person name="Ohkuma M."/>
            <person name="Tanasupawat S."/>
        </authorList>
    </citation>
    <scope>NUCLEOTIDE SEQUENCE [LARGE SCALE GENOMIC DNA]</scope>
    <source>
        <strain evidence="7 8">PLAI 1-1</strain>
    </source>
</reference>
<evidence type="ECO:0000256" key="3">
    <source>
        <dbReference type="ARBA" id="ARBA00022989"/>
    </source>
</evidence>
<comment type="subcellular location">
    <subcellularLocation>
        <location evidence="1">Membrane</location>
        <topology evidence="1">Multi-pass membrane protein</topology>
    </subcellularLocation>
</comment>
<evidence type="ECO:0000313" key="8">
    <source>
        <dbReference type="Proteomes" id="UP000292274"/>
    </source>
</evidence>
<keyword evidence="3 5" id="KW-1133">Transmembrane helix</keyword>
<name>A0A4R0G456_9ACTN</name>
<dbReference type="OrthoDB" id="5146236at2"/>
<dbReference type="RefSeq" id="WP_131309086.1">
    <property type="nucleotide sequence ID" value="NZ_SJJR01000031.1"/>
</dbReference>
<proteinExistence type="predicted"/>
<feature type="transmembrane region" description="Helical" evidence="5">
    <location>
        <begin position="27"/>
        <end position="47"/>
    </location>
</feature>
<evidence type="ECO:0000259" key="6">
    <source>
        <dbReference type="Pfam" id="PF04932"/>
    </source>
</evidence>
<dbReference type="InterPro" id="IPR007016">
    <property type="entry name" value="O-antigen_ligase-rel_domated"/>
</dbReference>
<dbReference type="GO" id="GO:0016020">
    <property type="term" value="C:membrane"/>
    <property type="evidence" value="ECO:0007669"/>
    <property type="project" value="UniProtKB-SubCell"/>
</dbReference>
<accession>A0A4R0G456</accession>
<keyword evidence="2 5" id="KW-0812">Transmembrane</keyword>
<dbReference type="AlphaFoldDB" id="A0A4R0G456"/>
<keyword evidence="7" id="KW-0436">Ligase</keyword>
<feature type="transmembrane region" description="Helical" evidence="5">
    <location>
        <begin position="87"/>
        <end position="109"/>
    </location>
</feature>
<evidence type="ECO:0000256" key="5">
    <source>
        <dbReference type="SAM" id="Phobius"/>
    </source>
</evidence>
<comment type="caution">
    <text evidence="7">The sequence shown here is derived from an EMBL/GenBank/DDBJ whole genome shotgun (WGS) entry which is preliminary data.</text>
</comment>
<feature type="transmembrane region" description="Helical" evidence="5">
    <location>
        <begin position="121"/>
        <end position="139"/>
    </location>
</feature>